<protein>
    <submittedName>
        <fullName evidence="1">Uncharacterized protein</fullName>
    </submittedName>
</protein>
<evidence type="ECO:0000313" key="1">
    <source>
        <dbReference type="EMBL" id="KAL0121228.1"/>
    </source>
</evidence>
<comment type="caution">
    <text evidence="1">The sequence shown here is derived from an EMBL/GenBank/DDBJ whole genome shotgun (WGS) entry which is preliminary data.</text>
</comment>
<gene>
    <name evidence="1" type="ORF">PUN28_008719</name>
</gene>
<organism evidence="1 2">
    <name type="scientific">Cardiocondyla obscurior</name>
    <dbReference type="NCBI Taxonomy" id="286306"/>
    <lineage>
        <taxon>Eukaryota</taxon>
        <taxon>Metazoa</taxon>
        <taxon>Ecdysozoa</taxon>
        <taxon>Arthropoda</taxon>
        <taxon>Hexapoda</taxon>
        <taxon>Insecta</taxon>
        <taxon>Pterygota</taxon>
        <taxon>Neoptera</taxon>
        <taxon>Endopterygota</taxon>
        <taxon>Hymenoptera</taxon>
        <taxon>Apocrita</taxon>
        <taxon>Aculeata</taxon>
        <taxon>Formicoidea</taxon>
        <taxon>Formicidae</taxon>
        <taxon>Myrmicinae</taxon>
        <taxon>Cardiocondyla</taxon>
    </lineage>
</organism>
<dbReference type="EMBL" id="JADYXP020000007">
    <property type="protein sequence ID" value="KAL0121228.1"/>
    <property type="molecule type" value="Genomic_DNA"/>
</dbReference>
<name>A0AAW2FZK5_9HYME</name>
<reference evidence="1 2" key="1">
    <citation type="submission" date="2023-03" db="EMBL/GenBank/DDBJ databases">
        <title>High recombination rates correlate with genetic variation in Cardiocondyla obscurior ants.</title>
        <authorList>
            <person name="Errbii M."/>
        </authorList>
    </citation>
    <scope>NUCLEOTIDE SEQUENCE [LARGE SCALE GENOMIC DNA]</scope>
    <source>
        <strain evidence="1">Alpha-2009</strain>
        <tissue evidence="1">Whole body</tissue>
    </source>
</reference>
<dbReference type="Proteomes" id="UP001430953">
    <property type="component" value="Unassembled WGS sequence"/>
</dbReference>
<evidence type="ECO:0000313" key="2">
    <source>
        <dbReference type="Proteomes" id="UP001430953"/>
    </source>
</evidence>
<proteinExistence type="predicted"/>
<accession>A0AAW2FZK5</accession>
<sequence length="167" mass="19107">MVKREKGDTAAKMKERIEAMKGTGGEKFGYPNKRKLTERVDKGGERRSVDVSRKVEKCAMLRKHPARLFGRKRRSTRTIQHEPRHVERAISPGQKFEEPSTPYKSTIRAFINEPRLRTFVTDKSIRFPPLLLIIIKANLTLACLEIIAPISPCLLINVAHINITSIY</sequence>
<keyword evidence="2" id="KW-1185">Reference proteome</keyword>
<dbReference type="AlphaFoldDB" id="A0AAW2FZK5"/>